<gene>
    <name evidence="9" type="ORF">E7Z74_04100</name>
</gene>
<proteinExistence type="predicted"/>
<protein>
    <recommendedName>
        <fullName evidence="2">histidine kinase</fullName>
        <ecNumber evidence="2">2.7.13.3</ecNumber>
    </recommendedName>
</protein>
<dbReference type="SMART" id="SM00387">
    <property type="entry name" value="HATPase_c"/>
    <property type="match status" value="1"/>
</dbReference>
<keyword evidence="5" id="KW-0547">Nucleotide-binding</keyword>
<comment type="caution">
    <text evidence="9">The sequence shown here is derived from an EMBL/GenBank/DDBJ whole genome shotgun (WGS) entry which is preliminary data.</text>
</comment>
<evidence type="ECO:0000256" key="2">
    <source>
        <dbReference type="ARBA" id="ARBA00012438"/>
    </source>
</evidence>
<organism evidence="9 10">
    <name type="scientific">Methanobrevibacter millerae</name>
    <dbReference type="NCBI Taxonomy" id="230361"/>
    <lineage>
        <taxon>Archaea</taxon>
        <taxon>Methanobacteriati</taxon>
        <taxon>Methanobacteriota</taxon>
        <taxon>Methanomada group</taxon>
        <taxon>Methanobacteria</taxon>
        <taxon>Methanobacteriales</taxon>
        <taxon>Methanobacteriaceae</taxon>
        <taxon>Methanobrevibacter</taxon>
    </lineage>
</organism>
<name>A0A8T3VG16_9EURY</name>
<dbReference type="EMBL" id="SUTF01000004">
    <property type="protein sequence ID" value="MBE6510434.1"/>
    <property type="molecule type" value="Genomic_DNA"/>
</dbReference>
<keyword evidence="7" id="KW-0067">ATP-binding</keyword>
<dbReference type="SUPFAM" id="SSF55785">
    <property type="entry name" value="PYP-like sensor domain (PAS domain)"/>
    <property type="match status" value="1"/>
</dbReference>
<evidence type="ECO:0000313" key="10">
    <source>
        <dbReference type="Proteomes" id="UP000713479"/>
    </source>
</evidence>
<dbReference type="GO" id="GO:0004673">
    <property type="term" value="F:protein histidine kinase activity"/>
    <property type="evidence" value="ECO:0007669"/>
    <property type="project" value="UniProtKB-EC"/>
</dbReference>
<dbReference type="AlphaFoldDB" id="A0A8T3VG16"/>
<feature type="domain" description="Histidine kinase/HSP90-like ATPase" evidence="8">
    <location>
        <begin position="516"/>
        <end position="615"/>
    </location>
</feature>
<dbReference type="InterPro" id="IPR036890">
    <property type="entry name" value="HATPase_C_sf"/>
</dbReference>
<evidence type="ECO:0000256" key="6">
    <source>
        <dbReference type="ARBA" id="ARBA00022777"/>
    </source>
</evidence>
<dbReference type="InterPro" id="IPR003594">
    <property type="entry name" value="HATPase_dom"/>
</dbReference>
<dbReference type="EC" id="2.7.13.3" evidence="2"/>
<evidence type="ECO:0000256" key="4">
    <source>
        <dbReference type="ARBA" id="ARBA00022679"/>
    </source>
</evidence>
<dbReference type="Proteomes" id="UP000713479">
    <property type="component" value="Unassembled WGS sequence"/>
</dbReference>
<evidence type="ECO:0000256" key="1">
    <source>
        <dbReference type="ARBA" id="ARBA00000085"/>
    </source>
</evidence>
<evidence type="ECO:0000313" key="9">
    <source>
        <dbReference type="EMBL" id="MBE6510434.1"/>
    </source>
</evidence>
<evidence type="ECO:0000259" key="8">
    <source>
        <dbReference type="SMART" id="SM00387"/>
    </source>
</evidence>
<dbReference type="Pfam" id="PF07568">
    <property type="entry name" value="HisKA_2"/>
    <property type="match status" value="1"/>
</dbReference>
<evidence type="ECO:0000256" key="5">
    <source>
        <dbReference type="ARBA" id="ARBA00022741"/>
    </source>
</evidence>
<evidence type="ECO:0000256" key="7">
    <source>
        <dbReference type="ARBA" id="ARBA00022840"/>
    </source>
</evidence>
<dbReference type="Gene3D" id="3.30.565.10">
    <property type="entry name" value="Histidine kinase-like ATPase, C-terminal domain"/>
    <property type="match status" value="1"/>
</dbReference>
<accession>A0A8T3VG16</accession>
<keyword evidence="6 9" id="KW-0418">Kinase</keyword>
<reference evidence="9" key="1">
    <citation type="submission" date="2019-04" db="EMBL/GenBank/DDBJ databases">
        <title>Evolution of Biomass-Degrading Anaerobic Consortia Revealed by Metagenomics.</title>
        <authorList>
            <person name="Peng X."/>
        </authorList>
    </citation>
    <scope>NUCLEOTIDE SEQUENCE</scope>
    <source>
        <strain evidence="9">SIG13</strain>
    </source>
</reference>
<dbReference type="Pfam" id="PF02518">
    <property type="entry name" value="HATPase_c"/>
    <property type="match status" value="1"/>
</dbReference>
<dbReference type="InterPro" id="IPR035965">
    <property type="entry name" value="PAS-like_dom_sf"/>
</dbReference>
<dbReference type="GO" id="GO:0005524">
    <property type="term" value="F:ATP binding"/>
    <property type="evidence" value="ECO:0007669"/>
    <property type="project" value="UniProtKB-KW"/>
</dbReference>
<dbReference type="SUPFAM" id="SSF55874">
    <property type="entry name" value="ATPase domain of HSP90 chaperone/DNA topoisomerase II/histidine kinase"/>
    <property type="match status" value="1"/>
</dbReference>
<dbReference type="PANTHER" id="PTHR41523:SF8">
    <property type="entry name" value="ETHYLENE RESPONSE SENSOR PROTEIN"/>
    <property type="match status" value="1"/>
</dbReference>
<comment type="catalytic activity">
    <reaction evidence="1">
        <text>ATP + protein L-histidine = ADP + protein N-phospho-L-histidine.</text>
        <dbReference type="EC" id="2.7.13.3"/>
    </reaction>
</comment>
<dbReference type="Gene3D" id="3.30.450.20">
    <property type="entry name" value="PAS domain"/>
    <property type="match status" value="2"/>
</dbReference>
<keyword evidence="4" id="KW-0808">Transferase</keyword>
<keyword evidence="3" id="KW-0597">Phosphoprotein</keyword>
<dbReference type="InterPro" id="IPR011495">
    <property type="entry name" value="Sig_transdc_His_kin_sub2_dim/P"/>
</dbReference>
<dbReference type="PANTHER" id="PTHR41523">
    <property type="entry name" value="TWO-COMPONENT SYSTEM SENSOR PROTEIN"/>
    <property type="match status" value="1"/>
</dbReference>
<sequence length="621" mass="72987">MPIQREYRKLEGVEEINIYDMQEKDLFKYVDPVMEMPKIPFLTTLKNIPCDLDIFIPYNDGEDFIIQMLGITALERGNIRPSDVEGRLLSECSPGFHEILHDIFYDVYKNKSNRKLRFNYYHKDKLARLANVNVLYDMDKIIVISELRYTYDKNLESQKEHDENKANLIEYFSQTGSYYKVNDRYSWTQGIYNIINRPREENDEYYNIIFDLAIPEDRPLIDNIQKTLDSGRTSLESVIRIRTHDDILKHLDLNFYSKFDENGELISRYALIKDITKNSKRITRPVDFLLNGFKNSKKLALLIDPLNQKQYEYSEGFYNIVEENKETYSNRKVIIENIVEQDTVESFRKLFNREIDKLDETFTYNVKGNPNNQKICEIYIETFEFGQEEHSIGFLTDITDERQKQKELKEANEHQTVLIKEVHHRVKNNLQVLNSFLNLEKRAYKNQPNIIIDHMQSRLSSLALLHEKTYNTTDFKNINLKDYIEDQDAKLTTLIGLRDGITFTSEVQDDITLSIEIITPLLLVVDELTMNSIKHAFPDDWPNKTISKTFRKIDENTGELIIKDNGVGIDKTKKDMKHSLGCEIIKNLTKQLDGSIKYIDVDEGTGFRLLFPLTMEHTISQ</sequence>
<evidence type="ECO:0000256" key="3">
    <source>
        <dbReference type="ARBA" id="ARBA00022553"/>
    </source>
</evidence>